<keyword evidence="3" id="KW-1185">Reference proteome</keyword>
<protein>
    <recommendedName>
        <fullName evidence="1">HTH cro/C1-type domain-containing protein</fullName>
    </recommendedName>
</protein>
<dbReference type="PATRIC" id="fig|1303518.3.peg.29"/>
<dbReference type="InterPro" id="IPR001387">
    <property type="entry name" value="Cro/C1-type_HTH"/>
</dbReference>
<dbReference type="InParanoid" id="S0ES59"/>
<organism evidence="2 3">
    <name type="scientific">Chthonomonas calidirosea (strain DSM 23976 / ICMP 18418 / T49)</name>
    <dbReference type="NCBI Taxonomy" id="1303518"/>
    <lineage>
        <taxon>Bacteria</taxon>
        <taxon>Bacillati</taxon>
        <taxon>Armatimonadota</taxon>
        <taxon>Chthonomonadia</taxon>
        <taxon>Chthonomonadales</taxon>
        <taxon>Chthonomonadaceae</taxon>
        <taxon>Chthonomonas</taxon>
    </lineage>
</organism>
<evidence type="ECO:0000313" key="3">
    <source>
        <dbReference type="Proteomes" id="UP000014227"/>
    </source>
</evidence>
<dbReference type="RefSeq" id="WP_016481433.1">
    <property type="nucleotide sequence ID" value="NC_021487.1"/>
</dbReference>
<dbReference type="KEGG" id="ccz:CCALI_00029"/>
<gene>
    <name evidence="2" type="ORF">CCALI_00029</name>
</gene>
<feature type="domain" description="HTH cro/C1-type" evidence="1">
    <location>
        <begin position="19"/>
        <end position="38"/>
    </location>
</feature>
<dbReference type="AlphaFoldDB" id="S0ES59"/>
<accession>S0ES59</accession>
<dbReference type="HOGENOM" id="CLU_3023743_0_0_0"/>
<name>S0ES59_CHTCT</name>
<evidence type="ECO:0000313" key="2">
    <source>
        <dbReference type="EMBL" id="CCW33869.1"/>
    </source>
</evidence>
<dbReference type="PROSITE" id="PS50943">
    <property type="entry name" value="HTH_CROC1"/>
    <property type="match status" value="1"/>
</dbReference>
<reference evidence="3" key="1">
    <citation type="submission" date="2013-03" db="EMBL/GenBank/DDBJ databases">
        <title>Genome sequence of Chthonomonas calidirosea, the first sequenced genome from the Armatimonadetes phylum (formally candidate division OP10).</title>
        <authorList>
            <person name="Lee K.C.Y."/>
            <person name="Morgan X.C."/>
            <person name="Dunfield P.F."/>
            <person name="Tamas I."/>
            <person name="Houghton K.M."/>
            <person name="Vyssotski M."/>
            <person name="Ryan J.L.J."/>
            <person name="Lagutin K."/>
            <person name="McDonald I.R."/>
            <person name="Stott M.B."/>
        </authorList>
    </citation>
    <scope>NUCLEOTIDE SEQUENCE [LARGE SCALE GENOMIC DNA]</scope>
    <source>
        <strain evidence="3">DSM 23976 / ICMP 18418 / T49</strain>
    </source>
</reference>
<dbReference type="Proteomes" id="UP000014227">
    <property type="component" value="Chromosome I"/>
</dbReference>
<sequence length="55" mass="6154">METNQNEWKSAESAMPEGPSLEFIRAIAELLETDPDDILAELGYVREGEELATSR</sequence>
<proteinExistence type="predicted"/>
<dbReference type="EMBL" id="HF951689">
    <property type="protein sequence ID" value="CCW33869.1"/>
    <property type="molecule type" value="Genomic_DNA"/>
</dbReference>
<evidence type="ECO:0000259" key="1">
    <source>
        <dbReference type="PROSITE" id="PS50943"/>
    </source>
</evidence>